<name>A0A178ZFK6_9EURO</name>
<keyword evidence="6" id="KW-1185">Reference proteome</keyword>
<dbReference type="SUPFAM" id="SSF50978">
    <property type="entry name" value="WD40 repeat-like"/>
    <property type="match status" value="1"/>
</dbReference>
<comment type="caution">
    <text evidence="5">The sequence shown here is derived from an EMBL/GenBank/DDBJ whole genome shotgun (WGS) entry which is preliminary data.</text>
</comment>
<keyword evidence="2" id="KW-0804">Transcription</keyword>
<evidence type="ECO:0000256" key="2">
    <source>
        <dbReference type="ARBA" id="ARBA00023163"/>
    </source>
</evidence>
<dbReference type="RefSeq" id="XP_018691212.1">
    <property type="nucleotide sequence ID" value="XM_018840091.1"/>
</dbReference>
<dbReference type="Proteomes" id="UP000078343">
    <property type="component" value="Unassembled WGS sequence"/>
</dbReference>
<dbReference type="InterPro" id="IPR015943">
    <property type="entry name" value="WD40/YVTN_repeat-like_dom_sf"/>
</dbReference>
<sequence>MPEPRRSGRQRKVNPRYANGGWDKETLRTLRAESESSGPSPGEESASSESDGGSAVHQADAQEDEDDDASIASAASTRSSDVDIPDQEEEDVAGVSSASADDVPTRKGQSQRSRPQATSAGGESTRSRGIQPPSQLGKKTAYANIFGPELDDLCEVLVARDTWLKGQDVTIPSRQTLSNAIQQSHDLDQSCAESNDDLTSDKEDAFEVDLLFETVRNLQVLEPIDLKAVYEKYLLHDMPTHSIVLGARGKQTKFGLGYLSPSDMGKAWLDYEKPGGAETLHAGKLPAQRRYHQAWLLNVGEKVQGFAWAFGAPSIQYLAIAVKCPSSQRRMAPGEECERPAFHPSPAYPTSIQVWAFHTRPTGVEGIGTLAIDEEPSLAVVIGTEWGNIRQLRWCPFDPDTQTKHENTINPSIGLLAAVSSDGHARVIAVPRPGSRNARKPITVRVERAGFDIQPPTDTVFTTLAFAGATNLMLGTADGFLYSFDLAEPVREGNNPQHYMKQQLHHTYVVSVCPASPGPQATFLASTSASGDLALTDLRSPDQDRVHMARPSFPTRDLIYAPFTRSFIAVLDRSGNTQVERNSATFLVCHHIRQFPNLLKIAKLPHETGAATALAGSQWHPCILVGNAKGQVLATNYLRKVLPYRRSDPKKAVGAYMQKICEYDWRPLTPQERRRRHGEDASPAGAETIDEEDAQPPADIYHGHDARLGMSRFHEGFKPEKIEVANILPPTTKKNNSRPTRKKKKKTTATADAGATGVGEAVFEEEQAVTALEWNPNASCAGIVAMGWASGVVRVQDLAYDAHPS</sequence>
<evidence type="ECO:0000313" key="6">
    <source>
        <dbReference type="Proteomes" id="UP000078343"/>
    </source>
</evidence>
<organism evidence="5 6">
    <name type="scientific">Fonsecaea erecta</name>
    <dbReference type="NCBI Taxonomy" id="1367422"/>
    <lineage>
        <taxon>Eukaryota</taxon>
        <taxon>Fungi</taxon>
        <taxon>Dikarya</taxon>
        <taxon>Ascomycota</taxon>
        <taxon>Pezizomycotina</taxon>
        <taxon>Eurotiomycetes</taxon>
        <taxon>Chaetothyriomycetidae</taxon>
        <taxon>Chaetothyriales</taxon>
        <taxon>Herpotrichiellaceae</taxon>
        <taxon>Fonsecaea</taxon>
    </lineage>
</organism>
<dbReference type="PANTHER" id="PTHR15052">
    <property type="entry name" value="RNA POLYMERASE III TRANSCRIPTION INITIATION FACTOR COMPLEX SUBUNIT"/>
    <property type="match status" value="1"/>
</dbReference>
<comment type="subcellular location">
    <subcellularLocation>
        <location evidence="1">Nucleus</location>
    </subcellularLocation>
</comment>
<feature type="region of interest" description="Disordered" evidence="4">
    <location>
        <begin position="1"/>
        <end position="137"/>
    </location>
</feature>
<dbReference type="OrthoDB" id="4703at2759"/>
<accession>A0A178ZFK6</accession>
<evidence type="ECO:0000256" key="1">
    <source>
        <dbReference type="ARBA" id="ARBA00004123"/>
    </source>
</evidence>
<dbReference type="PANTHER" id="PTHR15052:SF2">
    <property type="entry name" value="GENERAL TRANSCRIPTION FACTOR 3C POLYPEPTIDE 2"/>
    <property type="match status" value="1"/>
</dbReference>
<keyword evidence="3" id="KW-0539">Nucleus</keyword>
<dbReference type="STRING" id="1367422.A0A178ZFK6"/>
<feature type="compositionally biased region" description="Acidic residues" evidence="4">
    <location>
        <begin position="83"/>
        <end position="92"/>
    </location>
</feature>
<proteinExistence type="predicted"/>
<dbReference type="AlphaFoldDB" id="A0A178ZFK6"/>
<feature type="compositionally biased region" description="Polar residues" evidence="4">
    <location>
        <begin position="107"/>
        <end position="134"/>
    </location>
</feature>
<evidence type="ECO:0000256" key="3">
    <source>
        <dbReference type="ARBA" id="ARBA00023242"/>
    </source>
</evidence>
<evidence type="ECO:0000256" key="4">
    <source>
        <dbReference type="SAM" id="MobiDB-lite"/>
    </source>
</evidence>
<feature type="region of interest" description="Disordered" evidence="4">
    <location>
        <begin position="671"/>
        <end position="697"/>
    </location>
</feature>
<dbReference type="EMBL" id="LVYI01000007">
    <property type="protein sequence ID" value="OAP57845.1"/>
    <property type="molecule type" value="Genomic_DNA"/>
</dbReference>
<dbReference type="InterPro" id="IPR052416">
    <property type="entry name" value="GTF3C_component"/>
</dbReference>
<feature type="compositionally biased region" description="Basic and acidic residues" evidence="4">
    <location>
        <begin position="22"/>
        <end position="34"/>
    </location>
</feature>
<feature type="region of interest" description="Disordered" evidence="4">
    <location>
        <begin position="728"/>
        <end position="752"/>
    </location>
</feature>
<reference evidence="5 6" key="1">
    <citation type="submission" date="2016-04" db="EMBL/GenBank/DDBJ databases">
        <title>Draft genome of Fonsecaea erecta CBS 125763.</title>
        <authorList>
            <person name="Weiss V.A."/>
            <person name="Vicente V.A."/>
            <person name="Raittz R.T."/>
            <person name="Moreno L.F."/>
            <person name="De Souza E.M."/>
            <person name="Pedrosa F.O."/>
            <person name="Steffens M.B."/>
            <person name="Faoro H."/>
            <person name="Tadra-Sfeir M.Z."/>
            <person name="Najafzadeh M.J."/>
            <person name="Felipe M.S."/>
            <person name="Teixeira M."/>
            <person name="Sun J."/>
            <person name="Xi L."/>
            <person name="Gomes R."/>
            <person name="De Azevedo C.M."/>
            <person name="Salgado C.G."/>
            <person name="Da Silva M.B."/>
            <person name="Nascimento M.F."/>
            <person name="Queiroz-Telles F."/>
            <person name="Attili D.S."/>
            <person name="Gorbushina A."/>
        </authorList>
    </citation>
    <scope>NUCLEOTIDE SEQUENCE [LARGE SCALE GENOMIC DNA]</scope>
    <source>
        <strain evidence="5 6">CBS 125763</strain>
    </source>
</reference>
<gene>
    <name evidence="5" type="ORF">AYL99_08583</name>
</gene>
<dbReference type="GeneID" id="30012751"/>
<feature type="compositionally biased region" description="Low complexity" evidence="4">
    <location>
        <begin position="35"/>
        <end position="55"/>
    </location>
</feature>
<dbReference type="GO" id="GO:0005634">
    <property type="term" value="C:nucleus"/>
    <property type="evidence" value="ECO:0007669"/>
    <property type="project" value="UniProtKB-SubCell"/>
</dbReference>
<evidence type="ECO:0000313" key="5">
    <source>
        <dbReference type="EMBL" id="OAP57845.1"/>
    </source>
</evidence>
<dbReference type="InterPro" id="IPR036322">
    <property type="entry name" value="WD40_repeat_dom_sf"/>
</dbReference>
<feature type="compositionally biased region" description="Low complexity" evidence="4">
    <location>
        <begin position="70"/>
        <end position="79"/>
    </location>
</feature>
<dbReference type="Gene3D" id="2.130.10.10">
    <property type="entry name" value="YVTN repeat-like/Quinoprotein amine dehydrogenase"/>
    <property type="match status" value="1"/>
</dbReference>
<feature type="compositionally biased region" description="Basic residues" evidence="4">
    <location>
        <begin position="735"/>
        <end position="747"/>
    </location>
</feature>
<dbReference type="GO" id="GO:0000127">
    <property type="term" value="C:transcription factor TFIIIC complex"/>
    <property type="evidence" value="ECO:0007669"/>
    <property type="project" value="TreeGrafter"/>
</dbReference>
<protein>
    <submittedName>
        <fullName evidence="5">Uncharacterized protein</fullName>
    </submittedName>
</protein>
<dbReference type="GO" id="GO:0006383">
    <property type="term" value="P:transcription by RNA polymerase III"/>
    <property type="evidence" value="ECO:0007669"/>
    <property type="project" value="TreeGrafter"/>
</dbReference>